<comment type="caution">
    <text evidence="1">The sequence shown here is derived from an EMBL/GenBank/DDBJ whole genome shotgun (WGS) entry which is preliminary data.</text>
</comment>
<evidence type="ECO:0008006" key="3">
    <source>
        <dbReference type="Google" id="ProtNLM"/>
    </source>
</evidence>
<dbReference type="InterPro" id="IPR011989">
    <property type="entry name" value="ARM-like"/>
</dbReference>
<reference evidence="1 2" key="1">
    <citation type="submission" date="2024-04" db="EMBL/GenBank/DDBJ databases">
        <title>Tritrichomonas musculus Genome.</title>
        <authorList>
            <person name="Alves-Ferreira E."/>
            <person name="Grigg M."/>
            <person name="Lorenzi H."/>
            <person name="Galac M."/>
        </authorList>
    </citation>
    <scope>NUCLEOTIDE SEQUENCE [LARGE SCALE GENOMIC DNA]</scope>
    <source>
        <strain evidence="1 2">EAF2021</strain>
    </source>
</reference>
<dbReference type="EMBL" id="JAPFFF010000054">
    <property type="protein sequence ID" value="KAK8838759.1"/>
    <property type="molecule type" value="Genomic_DNA"/>
</dbReference>
<protein>
    <recommendedName>
        <fullName evidence="3">Importin N-terminal domain-containing protein</fullName>
    </recommendedName>
</protein>
<gene>
    <name evidence="1" type="ORF">M9Y10_032798</name>
</gene>
<keyword evidence="2" id="KW-1185">Reference proteome</keyword>
<organism evidence="1 2">
    <name type="scientific">Tritrichomonas musculus</name>
    <dbReference type="NCBI Taxonomy" id="1915356"/>
    <lineage>
        <taxon>Eukaryota</taxon>
        <taxon>Metamonada</taxon>
        <taxon>Parabasalia</taxon>
        <taxon>Tritrichomonadida</taxon>
        <taxon>Tritrichomonadidae</taxon>
        <taxon>Tritrichomonas</taxon>
    </lineage>
</organism>
<name>A0ABR2GXV1_9EUKA</name>
<dbReference type="InterPro" id="IPR016024">
    <property type="entry name" value="ARM-type_fold"/>
</dbReference>
<proteinExistence type="predicted"/>
<evidence type="ECO:0000313" key="1">
    <source>
        <dbReference type="EMBL" id="KAK8838759.1"/>
    </source>
</evidence>
<dbReference type="SUPFAM" id="SSF48371">
    <property type="entry name" value="ARM repeat"/>
    <property type="match status" value="1"/>
</dbReference>
<evidence type="ECO:0000313" key="2">
    <source>
        <dbReference type="Proteomes" id="UP001470230"/>
    </source>
</evidence>
<dbReference type="Gene3D" id="1.25.10.10">
    <property type="entry name" value="Leucine-rich Repeat Variant"/>
    <property type="match status" value="1"/>
</dbReference>
<sequence length="955" mass="111303">MFDYLNVEAAILNMNSQNNEEAITLINNWTQEAESIFTALDLVIMSSHENVKIICSSYLNNSILICWNRTDNNRKKDFRDRILKFTLNYTKKDQIFKYLTKTIALIGVFDWPNEWPEFNSIIIPPDNLSEQYYHNSLKILLKFVRNIQTTPDIIEKRRNELIDLFLAQIPLLINYLAKFLDIPLFSKDTLNIFSYLLLWIINEEEILPLLIDKIFSRFLINEETLVTSLKCLTSMFISRSDSSIAFRMYGPQLVHALSKFTFPNKKPITSNNETLEFTIRFLNLYLIVFEVIFVLDEVSKEPQLSSLIDDNVNGAYQTITSNNLSLDEMKNEIIQLFQIILSMQVEDIKETYWQLWNNILKHIRFEKICCMQVKPWINFFQSILPAVLPCLYAALPSAINEEGLYIYQARGCFNSLFFIDQNTFIQFLQGQQPSINLCYALGVLEFVLDSNDSSRSLSQVIFELFDNIRNISMDQPFIISLLFCLPHCSIFFQDNNELFSRFIEFIITCLSDQDRTISDAASEALNYVVINKIGLFKGESTQFTENIVELSEKFFYNMNKDSSFKMFRTCTELICQSNQIDNVKPLFRRLLDPILSFLTNYLNQAKSLIQENGDLIQFQLNGNLNEVAITAILTVNECTDANYFAATHFFDIVWPILFEFTKTVVSNPLFQSQLISACLDTIGWIQVNLNPSEIDIVDLMQQVFQAMLARGSVDESFFNYITIIREHDEDDCERIDNLYPFIYQNFIQPSLTNKNEEPPIAAIIQMVSKFSLECVDINWLVRFSIEGIRDLRKEINFSSIRCLKRIISQISKERFQEFIENFEVPIVSVLIEGITDRIHKTMIVKFIDFLRAIISVNSEEQQEKILKPACINALKKFNDEPTPNFFFNFVNFAFSIHKLYNPFKEAFMNLLILMKRASPGDYKFFEVDIIRQNAICDELMHIPNSENNINQQNSL</sequence>
<accession>A0ABR2GXV1</accession>
<dbReference type="Proteomes" id="UP001470230">
    <property type="component" value="Unassembled WGS sequence"/>
</dbReference>